<evidence type="ECO:0000256" key="4">
    <source>
        <dbReference type="HAMAP-Rule" id="MF_00080"/>
    </source>
</evidence>
<evidence type="ECO:0000256" key="3">
    <source>
        <dbReference type="ARBA" id="ARBA00022917"/>
    </source>
</evidence>
<dbReference type="NCBIfam" id="TIGR00168">
    <property type="entry name" value="infC"/>
    <property type="match status" value="1"/>
</dbReference>
<proteinExistence type="inferred from homology"/>
<dbReference type="InterPro" id="IPR019813">
    <property type="entry name" value="Translation_initiation_fac3_CS"/>
</dbReference>
<comment type="subcellular location">
    <subcellularLocation>
        <location evidence="4 6">Cytoplasm</location>
    </subcellularLocation>
</comment>
<dbReference type="SUPFAM" id="SSF55200">
    <property type="entry name" value="Translation initiation factor IF3, C-terminal domain"/>
    <property type="match status" value="1"/>
</dbReference>
<dbReference type="GO" id="GO:0043022">
    <property type="term" value="F:ribosome binding"/>
    <property type="evidence" value="ECO:0007669"/>
    <property type="project" value="UniProtKB-ARBA"/>
</dbReference>
<dbReference type="InterPro" id="IPR019814">
    <property type="entry name" value="Translation_initiation_fac_3_N"/>
</dbReference>
<evidence type="ECO:0000259" key="7">
    <source>
        <dbReference type="Pfam" id="PF00707"/>
    </source>
</evidence>
<comment type="caution">
    <text evidence="9">The sequence shown here is derived from an EMBL/GenBank/DDBJ whole genome shotgun (WGS) entry which is preliminary data.</text>
</comment>
<dbReference type="FunFam" id="3.10.20.80:FF:000001">
    <property type="entry name" value="Translation initiation factor IF-3"/>
    <property type="match status" value="1"/>
</dbReference>
<dbReference type="GO" id="GO:0005737">
    <property type="term" value="C:cytoplasm"/>
    <property type="evidence" value="ECO:0007669"/>
    <property type="project" value="UniProtKB-SubCell"/>
</dbReference>
<evidence type="ECO:0000256" key="2">
    <source>
        <dbReference type="ARBA" id="ARBA00022540"/>
    </source>
</evidence>
<evidence type="ECO:0000256" key="6">
    <source>
        <dbReference type="RuleBase" id="RU000646"/>
    </source>
</evidence>
<dbReference type="GO" id="GO:0003743">
    <property type="term" value="F:translation initiation factor activity"/>
    <property type="evidence" value="ECO:0007669"/>
    <property type="project" value="UniProtKB-UniRule"/>
</dbReference>
<evidence type="ECO:0000256" key="5">
    <source>
        <dbReference type="NCBIfam" id="TIGR00168"/>
    </source>
</evidence>
<keyword evidence="4" id="KW-0963">Cytoplasm</keyword>
<protein>
    <recommendedName>
        <fullName evidence="4 5">Translation initiation factor IF-3</fullName>
    </recommendedName>
</protein>
<dbReference type="InterPro" id="IPR019815">
    <property type="entry name" value="Translation_initiation_fac_3_C"/>
</dbReference>
<dbReference type="AlphaFoldDB" id="A0ABD4EE17"/>
<keyword evidence="2 4" id="KW-0396">Initiation factor</keyword>
<dbReference type="Gene3D" id="3.30.110.10">
    <property type="entry name" value="Translation initiation factor 3 (IF-3), C-terminal domain"/>
    <property type="match status" value="1"/>
</dbReference>
<feature type="domain" description="Translation initiation factor 3 N-terminal" evidence="8">
    <location>
        <begin position="20"/>
        <end position="89"/>
    </location>
</feature>
<dbReference type="Pfam" id="PF00707">
    <property type="entry name" value="IF3_C"/>
    <property type="match status" value="1"/>
</dbReference>
<dbReference type="PROSITE" id="PS00938">
    <property type="entry name" value="IF3"/>
    <property type="match status" value="1"/>
</dbReference>
<sequence>MENFVKFWEVSIIAKDQTQINEKIRAKELRLIGQDGEQIGVKSKREALEMAERVELDLVVVAPNAKPPVARIMDYGKYKFEQQKKEKEMKKKQKVINVKEIRLSPTIEEHDFQTKLKNGRKFLTKGDKCKVSIRFRGRAITHKEIGQRVLEKFADECKDIATVEQKPKMDGRQMFIMLAPVNEK</sequence>
<dbReference type="HAMAP" id="MF_00080">
    <property type="entry name" value="IF_3"/>
    <property type="match status" value="1"/>
</dbReference>
<dbReference type="EMBL" id="LRQI01000079">
    <property type="protein sequence ID" value="KXA37074.1"/>
    <property type="molecule type" value="Genomic_DNA"/>
</dbReference>
<dbReference type="InterPro" id="IPR036787">
    <property type="entry name" value="T_IF-3_N_sf"/>
</dbReference>
<dbReference type="Proteomes" id="UP000070063">
    <property type="component" value="Unassembled WGS sequence"/>
</dbReference>
<accession>A0ABD4EE17</accession>
<evidence type="ECO:0000313" key="9">
    <source>
        <dbReference type="EMBL" id="KXA37074.1"/>
    </source>
</evidence>
<keyword evidence="3 4" id="KW-0648">Protein biosynthesis</keyword>
<comment type="similarity">
    <text evidence="1 4 6">Belongs to the IF-3 family.</text>
</comment>
<evidence type="ECO:0000259" key="8">
    <source>
        <dbReference type="Pfam" id="PF05198"/>
    </source>
</evidence>
<name>A0ABD4EE17_STALU</name>
<comment type="function">
    <text evidence="4 6">IF-3 binds to the 30S ribosomal subunit and shifts the equilibrium between 70S ribosomes and their 50S and 30S subunits in favor of the free subunits, thus enhancing the availability of 30S subunits on which protein synthesis initiation begins.</text>
</comment>
<feature type="domain" description="Translation initiation factor 3 C-terminal" evidence="7">
    <location>
        <begin position="96"/>
        <end position="180"/>
    </location>
</feature>
<dbReference type="FunFam" id="3.30.110.10:FF:000001">
    <property type="entry name" value="Translation initiation factor IF-3"/>
    <property type="match status" value="1"/>
</dbReference>
<dbReference type="PANTHER" id="PTHR10938">
    <property type="entry name" value="TRANSLATION INITIATION FACTOR IF-3"/>
    <property type="match status" value="1"/>
</dbReference>
<evidence type="ECO:0000256" key="1">
    <source>
        <dbReference type="ARBA" id="ARBA00005439"/>
    </source>
</evidence>
<organism evidence="9 10">
    <name type="scientific">Staphylococcus lugdunensis</name>
    <dbReference type="NCBI Taxonomy" id="28035"/>
    <lineage>
        <taxon>Bacteria</taxon>
        <taxon>Bacillati</taxon>
        <taxon>Bacillota</taxon>
        <taxon>Bacilli</taxon>
        <taxon>Bacillales</taxon>
        <taxon>Staphylococcaceae</taxon>
        <taxon>Staphylococcus</taxon>
    </lineage>
</organism>
<comment type="subunit">
    <text evidence="4 6">Monomer.</text>
</comment>
<gene>
    <name evidence="4" type="primary">infC</name>
    <name evidence="9" type="ORF">HMPREF3225_02028</name>
</gene>
<dbReference type="InterPro" id="IPR001288">
    <property type="entry name" value="Translation_initiation_fac_3"/>
</dbReference>
<dbReference type="InterPro" id="IPR036788">
    <property type="entry name" value="T_IF-3_C_sf"/>
</dbReference>
<dbReference type="SUPFAM" id="SSF54364">
    <property type="entry name" value="Translation initiation factor IF3, N-terminal domain"/>
    <property type="match status" value="1"/>
</dbReference>
<dbReference type="PANTHER" id="PTHR10938:SF0">
    <property type="entry name" value="TRANSLATION INITIATION FACTOR IF-3, MITOCHONDRIAL"/>
    <property type="match status" value="1"/>
</dbReference>
<dbReference type="Gene3D" id="3.10.20.80">
    <property type="entry name" value="Translation initiation factor 3 (IF-3), N-terminal domain"/>
    <property type="match status" value="1"/>
</dbReference>
<dbReference type="GO" id="GO:0032790">
    <property type="term" value="P:ribosome disassembly"/>
    <property type="evidence" value="ECO:0007669"/>
    <property type="project" value="UniProtKB-ARBA"/>
</dbReference>
<dbReference type="Pfam" id="PF05198">
    <property type="entry name" value="IF3_N"/>
    <property type="match status" value="1"/>
</dbReference>
<evidence type="ECO:0000313" key="10">
    <source>
        <dbReference type="Proteomes" id="UP000070063"/>
    </source>
</evidence>
<reference evidence="9 10" key="1">
    <citation type="submission" date="2016-01" db="EMBL/GenBank/DDBJ databases">
        <authorList>
            <person name="Mitreva M."/>
            <person name="Pepin K.H."/>
            <person name="Mihindukulasuriya K.A."/>
            <person name="Fulton R."/>
            <person name="Fronick C."/>
            <person name="O'Laughlin M."/>
            <person name="Miner T."/>
            <person name="Herter B."/>
            <person name="Rosa B.A."/>
            <person name="Cordes M."/>
            <person name="Tomlinson C."/>
            <person name="Wollam A."/>
            <person name="Palsikar V.B."/>
            <person name="Mardis E.R."/>
            <person name="Wilson R.K."/>
        </authorList>
    </citation>
    <scope>NUCLEOTIDE SEQUENCE [LARGE SCALE GENOMIC DNA]</scope>
    <source>
        <strain evidence="9 10">MJR7738</strain>
    </source>
</reference>